<feature type="domain" description="RDD" evidence="7">
    <location>
        <begin position="28"/>
        <end position="134"/>
    </location>
</feature>
<proteinExistence type="predicted"/>
<dbReference type="Pfam" id="PF06271">
    <property type="entry name" value="RDD"/>
    <property type="match status" value="1"/>
</dbReference>
<evidence type="ECO:0000313" key="8">
    <source>
        <dbReference type="EMBL" id="KGA14511.1"/>
    </source>
</evidence>
<dbReference type="PANTHER" id="PTHR36115">
    <property type="entry name" value="PROLINE-RICH ANTIGEN HOMOLOG-RELATED"/>
    <property type="match status" value="1"/>
</dbReference>
<dbReference type="GO" id="GO:0005886">
    <property type="term" value="C:plasma membrane"/>
    <property type="evidence" value="ECO:0007669"/>
    <property type="project" value="UniProtKB-SubCell"/>
</dbReference>
<keyword evidence="3 6" id="KW-0812">Transmembrane</keyword>
<dbReference type="AlphaFoldDB" id="A0A094QJD6"/>
<sequence length="142" mass="15516">MSYTNTPRPPRPLPDEGSGGGGFRYASFQHRLGAYALDAVLAFFTAGIGWLIWSLIVWGDGQTPAKKILKIRVRNAETGTVATWGHMAVRELLVPLTVVIASGLTSGIAAVAWIVIEIVFYFTKNSRTLRDLWVKTAVINEA</sequence>
<evidence type="ECO:0000256" key="4">
    <source>
        <dbReference type="ARBA" id="ARBA00022989"/>
    </source>
</evidence>
<accession>A0A094QJD6</accession>
<evidence type="ECO:0000256" key="2">
    <source>
        <dbReference type="ARBA" id="ARBA00022475"/>
    </source>
</evidence>
<feature type="transmembrane region" description="Helical" evidence="6">
    <location>
        <begin position="32"/>
        <end position="56"/>
    </location>
</feature>
<comment type="caution">
    <text evidence="8">The sequence shown here is derived from an EMBL/GenBank/DDBJ whole genome shotgun (WGS) entry which is preliminary data.</text>
</comment>
<feature type="transmembrane region" description="Helical" evidence="6">
    <location>
        <begin position="92"/>
        <end position="122"/>
    </location>
</feature>
<dbReference type="InterPro" id="IPR010432">
    <property type="entry name" value="RDD"/>
</dbReference>
<reference evidence="8" key="1">
    <citation type="submission" date="2014-06" db="EMBL/GenBank/DDBJ databases">
        <title>Key roles for freshwater Actinobacteria revealed by deep metagenomic sequencing.</title>
        <authorList>
            <person name="Ghai R."/>
            <person name="Mizuno C.M."/>
            <person name="Picazo A."/>
            <person name="Camacho A."/>
            <person name="Rodriguez-Valera F."/>
        </authorList>
    </citation>
    <scope>NUCLEOTIDE SEQUENCE</scope>
</reference>
<evidence type="ECO:0000256" key="3">
    <source>
        <dbReference type="ARBA" id="ARBA00022692"/>
    </source>
</evidence>
<keyword evidence="4 6" id="KW-1133">Transmembrane helix</keyword>
<dbReference type="PANTHER" id="PTHR36115:SF4">
    <property type="entry name" value="MEMBRANE PROTEIN"/>
    <property type="match status" value="1"/>
</dbReference>
<keyword evidence="2" id="KW-1003">Cell membrane</keyword>
<evidence type="ECO:0000256" key="1">
    <source>
        <dbReference type="ARBA" id="ARBA00004651"/>
    </source>
</evidence>
<gene>
    <name evidence="8" type="ORF">GM51_17070</name>
</gene>
<name>A0A094QJD6_9ZZZZ</name>
<protein>
    <recommendedName>
        <fullName evidence="7">RDD domain-containing protein</fullName>
    </recommendedName>
</protein>
<dbReference type="EMBL" id="JNSL01000145">
    <property type="protein sequence ID" value="KGA14511.1"/>
    <property type="molecule type" value="Genomic_DNA"/>
</dbReference>
<evidence type="ECO:0000256" key="5">
    <source>
        <dbReference type="ARBA" id="ARBA00023136"/>
    </source>
</evidence>
<organism evidence="8">
    <name type="scientific">freshwater metagenome</name>
    <dbReference type="NCBI Taxonomy" id="449393"/>
    <lineage>
        <taxon>unclassified sequences</taxon>
        <taxon>metagenomes</taxon>
        <taxon>ecological metagenomes</taxon>
    </lineage>
</organism>
<evidence type="ECO:0000256" key="6">
    <source>
        <dbReference type="SAM" id="Phobius"/>
    </source>
</evidence>
<keyword evidence="5 6" id="KW-0472">Membrane</keyword>
<comment type="subcellular location">
    <subcellularLocation>
        <location evidence="1">Cell membrane</location>
        <topology evidence="1">Multi-pass membrane protein</topology>
    </subcellularLocation>
</comment>
<evidence type="ECO:0000259" key="7">
    <source>
        <dbReference type="Pfam" id="PF06271"/>
    </source>
</evidence>
<dbReference type="InterPro" id="IPR051791">
    <property type="entry name" value="Pra-immunoreactive"/>
</dbReference>